<gene>
    <name evidence="2" type="ORF">KUF71_001742</name>
</gene>
<comment type="caution">
    <text evidence="2">The sequence shown here is derived from an EMBL/GenBank/DDBJ whole genome shotgun (WGS) entry which is preliminary data.</text>
</comment>
<keyword evidence="1" id="KW-0812">Transmembrane</keyword>
<evidence type="ECO:0000256" key="1">
    <source>
        <dbReference type="SAM" id="Phobius"/>
    </source>
</evidence>
<evidence type="ECO:0000313" key="3">
    <source>
        <dbReference type="Proteomes" id="UP001219518"/>
    </source>
</evidence>
<dbReference type="Proteomes" id="UP001219518">
    <property type="component" value="Unassembled WGS sequence"/>
</dbReference>
<dbReference type="AlphaFoldDB" id="A0AAE1HKW1"/>
<name>A0AAE1HKW1_9NEOP</name>
<accession>A0AAE1HKW1</accession>
<evidence type="ECO:0000313" key="2">
    <source>
        <dbReference type="EMBL" id="KAK3923083.1"/>
    </source>
</evidence>
<sequence length="76" mass="8735">MWWTILPSMIITSGLIYVPCVLTPVLGWIWTGCIDGRSRGSNYEQYLIFRDKRVLPPGEDPYRQQKHLGLDGVPDD</sequence>
<reference evidence="2" key="1">
    <citation type="submission" date="2021-07" db="EMBL/GenBank/DDBJ databases">
        <authorList>
            <person name="Catto M.A."/>
            <person name="Jacobson A."/>
            <person name="Kennedy G."/>
            <person name="Labadie P."/>
            <person name="Hunt B.G."/>
            <person name="Srinivasan R."/>
        </authorList>
    </citation>
    <scope>NUCLEOTIDE SEQUENCE</scope>
    <source>
        <strain evidence="2">PL_HMW_Pooled</strain>
        <tissue evidence="2">Head</tissue>
    </source>
</reference>
<keyword evidence="1" id="KW-1133">Transmembrane helix</keyword>
<dbReference type="EMBL" id="JAHWGI010001134">
    <property type="protein sequence ID" value="KAK3923083.1"/>
    <property type="molecule type" value="Genomic_DNA"/>
</dbReference>
<feature type="transmembrane region" description="Helical" evidence="1">
    <location>
        <begin position="6"/>
        <end position="30"/>
    </location>
</feature>
<proteinExistence type="predicted"/>
<reference evidence="2" key="2">
    <citation type="journal article" date="2023" name="BMC Genomics">
        <title>Pest status, molecular evolution, and epigenetic factors derived from the genome assembly of Frankliniella fusca, a thysanopteran phytovirus vector.</title>
        <authorList>
            <person name="Catto M.A."/>
            <person name="Labadie P.E."/>
            <person name="Jacobson A.L."/>
            <person name="Kennedy G.G."/>
            <person name="Srinivasan R."/>
            <person name="Hunt B.G."/>
        </authorList>
    </citation>
    <scope>NUCLEOTIDE SEQUENCE</scope>
    <source>
        <strain evidence="2">PL_HMW_Pooled</strain>
    </source>
</reference>
<organism evidence="2 3">
    <name type="scientific">Frankliniella fusca</name>
    <dbReference type="NCBI Taxonomy" id="407009"/>
    <lineage>
        <taxon>Eukaryota</taxon>
        <taxon>Metazoa</taxon>
        <taxon>Ecdysozoa</taxon>
        <taxon>Arthropoda</taxon>
        <taxon>Hexapoda</taxon>
        <taxon>Insecta</taxon>
        <taxon>Pterygota</taxon>
        <taxon>Neoptera</taxon>
        <taxon>Paraneoptera</taxon>
        <taxon>Thysanoptera</taxon>
        <taxon>Terebrantia</taxon>
        <taxon>Thripoidea</taxon>
        <taxon>Thripidae</taxon>
        <taxon>Frankliniella</taxon>
    </lineage>
</organism>
<keyword evidence="3" id="KW-1185">Reference proteome</keyword>
<keyword evidence="1" id="KW-0472">Membrane</keyword>
<protein>
    <submittedName>
        <fullName evidence="2">NADH dehydrogenase [ubiquinone] 1 alpha subcomplex subunit 1</fullName>
    </submittedName>
</protein>